<reference evidence="1" key="1">
    <citation type="submission" date="2020-05" db="EMBL/GenBank/DDBJ databases">
        <authorList>
            <person name="Chiriac C."/>
            <person name="Salcher M."/>
            <person name="Ghai R."/>
            <person name="Kavagutti S V."/>
        </authorList>
    </citation>
    <scope>NUCLEOTIDE SEQUENCE</scope>
</reference>
<organism evidence="1">
    <name type="scientific">uncultured Caudovirales phage</name>
    <dbReference type="NCBI Taxonomy" id="2100421"/>
    <lineage>
        <taxon>Viruses</taxon>
        <taxon>Duplodnaviria</taxon>
        <taxon>Heunggongvirae</taxon>
        <taxon>Uroviricota</taxon>
        <taxon>Caudoviricetes</taxon>
        <taxon>Peduoviridae</taxon>
        <taxon>Maltschvirus</taxon>
        <taxon>Maltschvirus maltsch</taxon>
    </lineage>
</organism>
<evidence type="ECO:0000313" key="1">
    <source>
        <dbReference type="EMBL" id="CAB5217722.1"/>
    </source>
</evidence>
<proteinExistence type="predicted"/>
<dbReference type="EMBL" id="LR798256">
    <property type="protein sequence ID" value="CAB5217722.1"/>
    <property type="molecule type" value="Genomic_DNA"/>
</dbReference>
<protein>
    <submittedName>
        <fullName evidence="1">Uncharacterized protein</fullName>
    </submittedName>
</protein>
<sequence>MSVDNLIKDMQELKKTKLYSSSFKAIDDCIFLAEYSKKEQRNQIIRAVNYSIMNLDKLREQAIKENVTIGEIYIRIELDKIINKCL</sequence>
<name>A0A6J7WM10_9CAUD</name>
<gene>
    <name evidence="1" type="ORF">UFOVP207_21</name>
</gene>
<accession>A0A6J7WM10</accession>